<protein>
    <recommendedName>
        <fullName evidence="4">Secreted protein</fullName>
    </recommendedName>
</protein>
<evidence type="ECO:0008006" key="4">
    <source>
        <dbReference type="Google" id="ProtNLM"/>
    </source>
</evidence>
<sequence>MRKMMLIVAAAATTTTTSTTTNTITAIITAIVRRGFAKSSDIGRAAGPGRRATIAAPTSSELFLQFLQLPLLLLVIVSYQLGNRFLALLLLGFHRRWWHRRTIVGDGGHHLRFRFLLLHALHAKSNNLSSAVSQLCCRCRRRCTPRDTAAGRGVATAAASTTIASRPQR</sequence>
<evidence type="ECO:0000313" key="3">
    <source>
        <dbReference type="EMBL" id="MBW76667.1"/>
    </source>
</evidence>
<proteinExistence type="predicted"/>
<feature type="signal peptide" evidence="2">
    <location>
        <begin position="1"/>
        <end position="19"/>
    </location>
</feature>
<dbReference type="EMBL" id="GGFL01012489">
    <property type="protein sequence ID" value="MBW76667.1"/>
    <property type="molecule type" value="Transcribed_RNA"/>
</dbReference>
<feature type="chain" id="PRO_5014856910" description="Secreted protein" evidence="2">
    <location>
        <begin position="20"/>
        <end position="169"/>
    </location>
</feature>
<evidence type="ECO:0000256" key="2">
    <source>
        <dbReference type="SAM" id="SignalP"/>
    </source>
</evidence>
<feature type="transmembrane region" description="Helical" evidence="1">
    <location>
        <begin position="71"/>
        <end position="93"/>
    </location>
</feature>
<name>A0A2M4DGH1_ANODA</name>
<keyword evidence="2" id="KW-0732">Signal</keyword>
<evidence type="ECO:0000256" key="1">
    <source>
        <dbReference type="SAM" id="Phobius"/>
    </source>
</evidence>
<reference evidence="3" key="1">
    <citation type="submission" date="2018-01" db="EMBL/GenBank/DDBJ databases">
        <title>An insight into the sialome of Amazonian anophelines.</title>
        <authorList>
            <person name="Ribeiro J.M."/>
            <person name="Scarpassa V."/>
            <person name="Calvo E."/>
        </authorList>
    </citation>
    <scope>NUCLEOTIDE SEQUENCE</scope>
</reference>
<keyword evidence="1" id="KW-0812">Transmembrane</keyword>
<keyword evidence="1" id="KW-0472">Membrane</keyword>
<dbReference type="AlphaFoldDB" id="A0A2M4DGH1"/>
<organism evidence="3">
    <name type="scientific">Anopheles darlingi</name>
    <name type="common">Mosquito</name>
    <dbReference type="NCBI Taxonomy" id="43151"/>
    <lineage>
        <taxon>Eukaryota</taxon>
        <taxon>Metazoa</taxon>
        <taxon>Ecdysozoa</taxon>
        <taxon>Arthropoda</taxon>
        <taxon>Hexapoda</taxon>
        <taxon>Insecta</taxon>
        <taxon>Pterygota</taxon>
        <taxon>Neoptera</taxon>
        <taxon>Endopterygota</taxon>
        <taxon>Diptera</taxon>
        <taxon>Nematocera</taxon>
        <taxon>Culicoidea</taxon>
        <taxon>Culicidae</taxon>
        <taxon>Anophelinae</taxon>
        <taxon>Anopheles</taxon>
    </lineage>
</organism>
<keyword evidence="1" id="KW-1133">Transmembrane helix</keyword>
<accession>A0A2M4DGH1</accession>